<protein>
    <submittedName>
        <fullName evidence="2">Uncharacterized protein</fullName>
    </submittedName>
</protein>
<organism evidence="2 3">
    <name type="scientific">Sphagnum jensenii</name>
    <dbReference type="NCBI Taxonomy" id="128206"/>
    <lineage>
        <taxon>Eukaryota</taxon>
        <taxon>Viridiplantae</taxon>
        <taxon>Streptophyta</taxon>
        <taxon>Embryophyta</taxon>
        <taxon>Bryophyta</taxon>
        <taxon>Sphagnophytina</taxon>
        <taxon>Sphagnopsida</taxon>
        <taxon>Sphagnales</taxon>
        <taxon>Sphagnaceae</taxon>
        <taxon>Sphagnum</taxon>
    </lineage>
</organism>
<proteinExistence type="predicted"/>
<dbReference type="EMBL" id="OZ020096">
    <property type="protein sequence ID" value="CAK9256148.1"/>
    <property type="molecule type" value="Genomic_DNA"/>
</dbReference>
<gene>
    <name evidence="2" type="ORF">CSSPJE1EN1_LOCUS1626</name>
</gene>
<keyword evidence="3" id="KW-1185">Reference proteome</keyword>
<evidence type="ECO:0000256" key="1">
    <source>
        <dbReference type="SAM" id="MobiDB-lite"/>
    </source>
</evidence>
<dbReference type="Proteomes" id="UP001497444">
    <property type="component" value="Chromosome 1"/>
</dbReference>
<accession>A0ABP0VNY5</accession>
<feature type="region of interest" description="Disordered" evidence="1">
    <location>
        <begin position="74"/>
        <end position="101"/>
    </location>
</feature>
<reference evidence="2 3" key="1">
    <citation type="submission" date="2024-02" db="EMBL/GenBank/DDBJ databases">
        <authorList>
            <consortium name="ELIXIR-Norway"/>
            <consortium name="Elixir Norway"/>
        </authorList>
    </citation>
    <scope>NUCLEOTIDE SEQUENCE [LARGE SCALE GENOMIC DNA]</scope>
</reference>
<name>A0ABP0VNY5_9BRYO</name>
<feature type="compositionally biased region" description="Polar residues" evidence="1">
    <location>
        <begin position="81"/>
        <end position="94"/>
    </location>
</feature>
<evidence type="ECO:0000313" key="3">
    <source>
        <dbReference type="Proteomes" id="UP001497444"/>
    </source>
</evidence>
<feature type="region of interest" description="Disordered" evidence="1">
    <location>
        <begin position="1"/>
        <end position="28"/>
    </location>
</feature>
<evidence type="ECO:0000313" key="2">
    <source>
        <dbReference type="EMBL" id="CAK9256148.1"/>
    </source>
</evidence>
<sequence>MYSSWAGQEITEKERKRERRQTEGGIHACHHLATSIDLRTSGASIAVRRKKEILGLTPLQIVLEKCLHVGANTAKTKPPACTNTRSAAQLSAAQHPSEARPSCLTSAALCPSEARPSSRTSAS</sequence>